<evidence type="ECO:0000256" key="9">
    <source>
        <dbReference type="PROSITE-ProRule" id="PRU00277"/>
    </source>
</evidence>
<dbReference type="RefSeq" id="WP_109742632.1">
    <property type="nucleotide sequence ID" value="NZ_QGGO01000008.1"/>
</dbReference>
<dbReference type="GO" id="GO:0005737">
    <property type="term" value="C:cytoplasm"/>
    <property type="evidence" value="ECO:0007669"/>
    <property type="project" value="UniProtKB-SubCell"/>
</dbReference>
<feature type="domain" description="PPIase FKBP-type" evidence="11">
    <location>
        <begin position="6"/>
        <end position="86"/>
    </location>
</feature>
<evidence type="ECO:0000256" key="5">
    <source>
        <dbReference type="ARBA" id="ARBA00023110"/>
    </source>
</evidence>
<dbReference type="EC" id="5.2.1.8" evidence="10"/>
<dbReference type="SUPFAM" id="SSF54534">
    <property type="entry name" value="FKBP-like"/>
    <property type="match status" value="1"/>
</dbReference>
<comment type="subcellular location">
    <subcellularLocation>
        <location evidence="2">Cytoplasm</location>
    </subcellularLocation>
</comment>
<comment type="caution">
    <text evidence="12">The sequence shown here is derived from an EMBL/GenBank/DDBJ whole genome shotgun (WGS) entry which is preliminary data.</text>
</comment>
<evidence type="ECO:0000256" key="3">
    <source>
        <dbReference type="ARBA" id="ARBA00006577"/>
    </source>
</evidence>
<proteinExistence type="inferred from homology"/>
<dbReference type="PANTHER" id="PTHR47861:SF3">
    <property type="entry name" value="FKBP-TYPE PEPTIDYL-PROLYL CIS-TRANS ISOMERASE SLYD"/>
    <property type="match status" value="1"/>
</dbReference>
<comment type="similarity">
    <text evidence="3 10">Belongs to the FKBP-type PPIase family.</text>
</comment>
<dbReference type="OrthoDB" id="9808891at2"/>
<dbReference type="PANTHER" id="PTHR47861">
    <property type="entry name" value="FKBP-TYPE PEPTIDYL-PROLYL CIS-TRANS ISOMERASE SLYD"/>
    <property type="match status" value="1"/>
</dbReference>
<dbReference type="GO" id="GO:0003755">
    <property type="term" value="F:peptidyl-prolyl cis-trans isomerase activity"/>
    <property type="evidence" value="ECO:0007669"/>
    <property type="project" value="UniProtKB-UniRule"/>
</dbReference>
<organism evidence="12 13">
    <name type="scientific">Arcicella aurantiaca</name>
    <dbReference type="NCBI Taxonomy" id="591202"/>
    <lineage>
        <taxon>Bacteria</taxon>
        <taxon>Pseudomonadati</taxon>
        <taxon>Bacteroidota</taxon>
        <taxon>Cytophagia</taxon>
        <taxon>Cytophagales</taxon>
        <taxon>Flectobacillaceae</taxon>
        <taxon>Arcicella</taxon>
    </lineage>
</organism>
<keyword evidence="6" id="KW-0143">Chaperone</keyword>
<evidence type="ECO:0000256" key="7">
    <source>
        <dbReference type="ARBA" id="ARBA00023235"/>
    </source>
</evidence>
<dbReference type="Proteomes" id="UP000245489">
    <property type="component" value="Unassembled WGS sequence"/>
</dbReference>
<evidence type="ECO:0000256" key="4">
    <source>
        <dbReference type="ARBA" id="ARBA00022490"/>
    </source>
</evidence>
<sequence>MQITNEKVVTLMYELTVTDADGEKELIETVEQEDPMAFIQGMSGLPEAFEENIEGLSVGDTFEFSIPAEDGYGEYDPTAVVELPKDIFKVDGEYVEEMLEVGNYLPMTDDRGNQLNGRVLAVEADFVRMDFNHPLADKEMFFKGTILGVRDATQSEIEHGHVHGEGGVHH</sequence>
<dbReference type="Gene3D" id="3.10.50.40">
    <property type="match status" value="1"/>
</dbReference>
<dbReference type="PROSITE" id="PS50059">
    <property type="entry name" value="FKBP_PPIASE"/>
    <property type="match status" value="1"/>
</dbReference>
<evidence type="ECO:0000256" key="6">
    <source>
        <dbReference type="ARBA" id="ARBA00023186"/>
    </source>
</evidence>
<keyword evidence="4" id="KW-0963">Cytoplasm</keyword>
<evidence type="ECO:0000256" key="8">
    <source>
        <dbReference type="ARBA" id="ARBA00037071"/>
    </source>
</evidence>
<evidence type="ECO:0000256" key="10">
    <source>
        <dbReference type="RuleBase" id="RU003915"/>
    </source>
</evidence>
<evidence type="ECO:0000256" key="1">
    <source>
        <dbReference type="ARBA" id="ARBA00000971"/>
    </source>
</evidence>
<name>A0A316EAU1_9BACT</name>
<accession>A0A316EAU1</accession>
<dbReference type="Pfam" id="PF00254">
    <property type="entry name" value="FKBP_C"/>
    <property type="match status" value="1"/>
</dbReference>
<evidence type="ECO:0000259" key="11">
    <source>
        <dbReference type="PROSITE" id="PS50059"/>
    </source>
</evidence>
<gene>
    <name evidence="12" type="ORF">LV89_01875</name>
</gene>
<dbReference type="GO" id="GO:0042026">
    <property type="term" value="P:protein refolding"/>
    <property type="evidence" value="ECO:0007669"/>
    <property type="project" value="UniProtKB-ARBA"/>
</dbReference>
<evidence type="ECO:0000313" key="12">
    <source>
        <dbReference type="EMBL" id="PWK27061.1"/>
    </source>
</evidence>
<comment type="catalytic activity">
    <reaction evidence="1 9 10">
        <text>[protein]-peptidylproline (omega=180) = [protein]-peptidylproline (omega=0)</text>
        <dbReference type="Rhea" id="RHEA:16237"/>
        <dbReference type="Rhea" id="RHEA-COMP:10747"/>
        <dbReference type="Rhea" id="RHEA-COMP:10748"/>
        <dbReference type="ChEBI" id="CHEBI:83833"/>
        <dbReference type="ChEBI" id="CHEBI:83834"/>
        <dbReference type="EC" id="5.2.1.8"/>
    </reaction>
</comment>
<evidence type="ECO:0000256" key="2">
    <source>
        <dbReference type="ARBA" id="ARBA00004496"/>
    </source>
</evidence>
<dbReference type="EMBL" id="QGGO01000008">
    <property type="protein sequence ID" value="PWK27061.1"/>
    <property type="molecule type" value="Genomic_DNA"/>
</dbReference>
<reference evidence="12 13" key="1">
    <citation type="submission" date="2018-05" db="EMBL/GenBank/DDBJ databases">
        <title>Genomic Encyclopedia of Archaeal and Bacterial Type Strains, Phase II (KMG-II): from individual species to whole genera.</title>
        <authorList>
            <person name="Goeker M."/>
        </authorList>
    </citation>
    <scope>NUCLEOTIDE SEQUENCE [LARGE SCALE GENOMIC DNA]</scope>
    <source>
        <strain evidence="12 13">DSM 22214</strain>
    </source>
</reference>
<dbReference type="InterPro" id="IPR046357">
    <property type="entry name" value="PPIase_dom_sf"/>
</dbReference>
<dbReference type="InterPro" id="IPR001179">
    <property type="entry name" value="PPIase_FKBP_dom"/>
</dbReference>
<keyword evidence="7 9" id="KW-0413">Isomerase</keyword>
<comment type="function">
    <text evidence="8">Also involved in hydrogenase metallocenter assembly, probably by participating in the nickel insertion step. This function in hydrogenase biosynthesis requires chaperone activity and the presence of the metal-binding domain, but not PPIase activity.</text>
</comment>
<dbReference type="AlphaFoldDB" id="A0A316EAU1"/>
<keyword evidence="13" id="KW-1185">Reference proteome</keyword>
<evidence type="ECO:0000313" key="13">
    <source>
        <dbReference type="Proteomes" id="UP000245489"/>
    </source>
</evidence>
<keyword evidence="5 9" id="KW-0697">Rotamase</keyword>
<protein>
    <recommendedName>
        <fullName evidence="10">Peptidyl-prolyl cis-trans isomerase</fullName>
        <ecNumber evidence="10">5.2.1.8</ecNumber>
    </recommendedName>
</protein>